<feature type="transmembrane region" description="Helical" evidence="2">
    <location>
        <begin position="168"/>
        <end position="189"/>
    </location>
</feature>
<dbReference type="AlphaFoldDB" id="A0A8C4U7Y5"/>
<organism evidence="3 4">
    <name type="scientific">Falco tinnunculus</name>
    <name type="common">Common kestrel</name>
    <dbReference type="NCBI Taxonomy" id="100819"/>
    <lineage>
        <taxon>Eukaryota</taxon>
        <taxon>Metazoa</taxon>
        <taxon>Chordata</taxon>
        <taxon>Craniata</taxon>
        <taxon>Vertebrata</taxon>
        <taxon>Euteleostomi</taxon>
        <taxon>Archelosauria</taxon>
        <taxon>Archosauria</taxon>
        <taxon>Dinosauria</taxon>
        <taxon>Saurischia</taxon>
        <taxon>Theropoda</taxon>
        <taxon>Coelurosauria</taxon>
        <taxon>Aves</taxon>
        <taxon>Neognathae</taxon>
        <taxon>Neoaves</taxon>
        <taxon>Telluraves</taxon>
        <taxon>Australaves</taxon>
        <taxon>Falconiformes</taxon>
        <taxon>Falconidae</taxon>
        <taxon>Falco</taxon>
    </lineage>
</organism>
<evidence type="ECO:0000313" key="4">
    <source>
        <dbReference type="Proteomes" id="UP000694562"/>
    </source>
</evidence>
<keyword evidence="2" id="KW-1133">Transmembrane helix</keyword>
<keyword evidence="2" id="KW-0812">Transmembrane</keyword>
<name>A0A8C4U7Y5_FALTI</name>
<dbReference type="Proteomes" id="UP000694562">
    <property type="component" value="Unplaced"/>
</dbReference>
<protein>
    <submittedName>
        <fullName evidence="3">Uncharacterized protein</fullName>
    </submittedName>
</protein>
<feature type="region of interest" description="Disordered" evidence="1">
    <location>
        <begin position="101"/>
        <end position="150"/>
    </location>
</feature>
<reference evidence="3" key="1">
    <citation type="submission" date="2025-08" db="UniProtKB">
        <authorList>
            <consortium name="Ensembl"/>
        </authorList>
    </citation>
    <scope>IDENTIFICATION</scope>
</reference>
<proteinExistence type="predicted"/>
<feature type="compositionally biased region" description="Basic residues" evidence="1">
    <location>
        <begin position="33"/>
        <end position="47"/>
    </location>
</feature>
<keyword evidence="4" id="KW-1185">Reference proteome</keyword>
<dbReference type="Ensembl" id="ENSFTIT00000006101.1">
    <property type="protein sequence ID" value="ENSFTIP00000005823.1"/>
    <property type="gene ID" value="ENSFTIG00000004030.1"/>
</dbReference>
<feature type="region of interest" description="Disordered" evidence="1">
    <location>
        <begin position="199"/>
        <end position="221"/>
    </location>
</feature>
<evidence type="ECO:0000313" key="3">
    <source>
        <dbReference type="Ensembl" id="ENSFTIP00000005823.1"/>
    </source>
</evidence>
<reference evidence="3" key="2">
    <citation type="submission" date="2025-09" db="UniProtKB">
        <authorList>
            <consortium name="Ensembl"/>
        </authorList>
    </citation>
    <scope>IDENTIFICATION</scope>
</reference>
<evidence type="ECO:0000256" key="1">
    <source>
        <dbReference type="SAM" id="MobiDB-lite"/>
    </source>
</evidence>
<accession>A0A8C4U7Y5</accession>
<sequence>MPLSFKPEHLLLWKPRSLMMGVNSRPRFSGYPRKGHSKAAQGPRRRGSPGALPLRAGPIPVPTPAQPGPAAPGAGTGVVYPRPVLREPLWRGKEEDWVEGTGTGHLPAVPRPAGAGQRSGGASPAAPRPFPGAEPLRTHRPPRAPPAAGPASLLPASPFLSPPLFLSYGWRSGVCCSYFGFGGFFSKLFPREKKKIGRRKTRCRKGDDCRRALPPQKSNVL</sequence>
<keyword evidence="2" id="KW-0472">Membrane</keyword>
<feature type="region of interest" description="Disordered" evidence="1">
    <location>
        <begin position="23"/>
        <end position="79"/>
    </location>
</feature>
<feature type="compositionally biased region" description="Pro residues" evidence="1">
    <location>
        <begin position="59"/>
        <end position="70"/>
    </location>
</feature>
<evidence type="ECO:0000256" key="2">
    <source>
        <dbReference type="SAM" id="Phobius"/>
    </source>
</evidence>